<proteinExistence type="predicted"/>
<feature type="transmembrane region" description="Helical" evidence="2">
    <location>
        <begin position="165"/>
        <end position="187"/>
    </location>
</feature>
<dbReference type="AlphaFoldDB" id="Q3JK93"/>
<reference evidence="3 4" key="1">
    <citation type="submission" date="2005-09" db="EMBL/GenBank/DDBJ databases">
        <authorList>
            <person name="Woods D.E."/>
            <person name="Nierman W.C."/>
        </authorList>
    </citation>
    <scope>NUCLEOTIDE SEQUENCE [LARGE SCALE GENOMIC DNA]</scope>
    <source>
        <strain evidence="3 4">1710b</strain>
    </source>
</reference>
<keyword evidence="2" id="KW-0472">Membrane</keyword>
<dbReference type="KEGG" id="bpm:BURPS1710b_A0853"/>
<dbReference type="Proteomes" id="UP000002700">
    <property type="component" value="Chromosome II"/>
</dbReference>
<keyword evidence="2" id="KW-0812">Transmembrane</keyword>
<protein>
    <submittedName>
        <fullName evidence="3">Uncharacterized protein</fullName>
    </submittedName>
</protein>
<keyword evidence="2" id="KW-1133">Transmembrane helix</keyword>
<name>Q3JK93_BURP1</name>
<evidence type="ECO:0000256" key="2">
    <source>
        <dbReference type="SAM" id="Phobius"/>
    </source>
</evidence>
<evidence type="ECO:0000313" key="4">
    <source>
        <dbReference type="Proteomes" id="UP000002700"/>
    </source>
</evidence>
<gene>
    <name evidence="3" type="ordered locus">BURPS1710b_A0853</name>
</gene>
<feature type="region of interest" description="Disordered" evidence="1">
    <location>
        <begin position="346"/>
        <end position="387"/>
    </location>
</feature>
<dbReference type="EMBL" id="CP000125">
    <property type="protein sequence ID" value="ABA52872.1"/>
    <property type="molecule type" value="Genomic_DNA"/>
</dbReference>
<dbReference type="EnsemblBacteria" id="ABA52872">
    <property type="protein sequence ID" value="ABA52872"/>
    <property type="gene ID" value="BURPS1710b_A0853"/>
</dbReference>
<feature type="compositionally biased region" description="Basic and acidic residues" evidence="1">
    <location>
        <begin position="207"/>
        <end position="218"/>
    </location>
</feature>
<accession>Q3JK93</accession>
<evidence type="ECO:0000313" key="3">
    <source>
        <dbReference type="EMBL" id="ABA52872.1"/>
    </source>
</evidence>
<feature type="region of interest" description="Disordered" evidence="1">
    <location>
        <begin position="190"/>
        <end position="218"/>
    </location>
</feature>
<organism evidence="3 4">
    <name type="scientific">Burkholderia pseudomallei (strain 1710b)</name>
    <dbReference type="NCBI Taxonomy" id="320372"/>
    <lineage>
        <taxon>Bacteria</taxon>
        <taxon>Pseudomonadati</taxon>
        <taxon>Pseudomonadota</taxon>
        <taxon>Betaproteobacteria</taxon>
        <taxon>Burkholderiales</taxon>
        <taxon>Burkholderiaceae</taxon>
        <taxon>Burkholderia</taxon>
        <taxon>pseudomallei group</taxon>
    </lineage>
</organism>
<sequence length="637" mass="71442">MQRTSQAAIRNRSVAAPATACWGREHHIRRADRLGSARPRACAPTRAATREIPPYGDCRPEPVAGGRLATRRMERSMRRQFARRREDRRDRATIEGTRKHENEAAAHDRVMDGLFASPPPAASAAGADALCRAAVLYRCFARRVARLRRAASALALLRVSRRAEAAMAVVFFPFAAFPVAVTVPVAVAVPADDDRGRGGDDDGSGGRGDDDGRRRADVDVDVHGVRRARQRDTGTGQCEGDQRAFHVLFLTSRNERPCRRVGAASPEPAASVSTRTLQEGVWRRGGLIGVWMCNGAFMRDARARTRAASCLTIRPASVALRGALRVEFDIRPVVDEMNGYEVRATPRAGRRLRPRATHATKNGRTPRRLRPSGDARGAPQPRRAPSQIEHPILFGARRVRFLGFLAAILVEREHRFEHLVRIVDHLHQVHVVRIDEAHRNHLVAEPLQQAAPERAADEHDRHETRFLRLDQREHFGQLVERAEAARHHDHRVRILHERDLAREEMAKAQRDVLEVVARLLMRQLDVQADGRRLAGVRALVRRFHDAGAAARDHGEARVGQLARDLHGELVVRRIRLQTRGTIDADGRADLGQVLGRLDKLCHNREHLPRSAGLLRRRAFLICERAQTRNHFSLIHNA</sequence>
<feature type="region of interest" description="Disordered" evidence="1">
    <location>
        <begin position="73"/>
        <end position="101"/>
    </location>
</feature>
<dbReference type="HOGENOM" id="CLU_429422_0_0_4"/>
<feature type="compositionally biased region" description="Basic residues" evidence="1">
    <location>
        <begin position="348"/>
        <end position="358"/>
    </location>
</feature>
<evidence type="ECO:0000256" key="1">
    <source>
        <dbReference type="SAM" id="MobiDB-lite"/>
    </source>
</evidence>